<dbReference type="Pfam" id="PF00520">
    <property type="entry name" value="Ion_trans"/>
    <property type="match status" value="1"/>
</dbReference>
<keyword evidence="9" id="KW-0406">Ion transport</keyword>
<evidence type="ECO:0000256" key="10">
    <source>
        <dbReference type="ARBA" id="ARBA00023136"/>
    </source>
</evidence>
<keyword evidence="5 13" id="KW-0812">Transmembrane</keyword>
<dbReference type="GO" id="GO:0034220">
    <property type="term" value="P:monoatomic ion transmembrane transport"/>
    <property type="evidence" value="ECO:0007669"/>
    <property type="project" value="UniProtKB-KW"/>
</dbReference>
<dbReference type="InterPro" id="IPR005821">
    <property type="entry name" value="Ion_trans_dom"/>
</dbReference>
<name>A0ABP0IMC5_9DINO</name>
<organism evidence="16 17">
    <name type="scientific">Durusdinium trenchii</name>
    <dbReference type="NCBI Taxonomy" id="1381693"/>
    <lineage>
        <taxon>Eukaryota</taxon>
        <taxon>Sar</taxon>
        <taxon>Alveolata</taxon>
        <taxon>Dinophyceae</taxon>
        <taxon>Suessiales</taxon>
        <taxon>Symbiodiniaceae</taxon>
        <taxon>Durusdinium</taxon>
    </lineage>
</organism>
<gene>
    <name evidence="16" type="ORF">SCF082_LOCUS7363</name>
</gene>
<dbReference type="Proteomes" id="UP001642464">
    <property type="component" value="Unassembled WGS sequence"/>
</dbReference>
<keyword evidence="10 13" id="KW-0472">Membrane</keyword>
<evidence type="ECO:0000256" key="14">
    <source>
        <dbReference type="SAM" id="SignalP"/>
    </source>
</evidence>
<keyword evidence="8 13" id="KW-1133">Transmembrane helix</keyword>
<keyword evidence="17" id="KW-1185">Reference proteome</keyword>
<dbReference type="PANTHER" id="PTHR45628:SF7">
    <property type="entry name" value="VOLTAGE-DEPENDENT CALCIUM CHANNEL TYPE A SUBUNIT ALPHA-1"/>
    <property type="match status" value="1"/>
</dbReference>
<proteinExistence type="predicted"/>
<evidence type="ECO:0000313" key="16">
    <source>
        <dbReference type="EMBL" id="CAK9002483.1"/>
    </source>
</evidence>
<evidence type="ECO:0000256" key="2">
    <source>
        <dbReference type="ARBA" id="ARBA00022448"/>
    </source>
</evidence>
<keyword evidence="2" id="KW-0813">Transport</keyword>
<feature type="signal peptide" evidence="14">
    <location>
        <begin position="1"/>
        <end position="21"/>
    </location>
</feature>
<evidence type="ECO:0000256" key="8">
    <source>
        <dbReference type="ARBA" id="ARBA00022989"/>
    </source>
</evidence>
<keyword evidence="14" id="KW-0732">Signal</keyword>
<evidence type="ECO:0000256" key="7">
    <source>
        <dbReference type="ARBA" id="ARBA00022882"/>
    </source>
</evidence>
<comment type="caution">
    <text evidence="16">The sequence shown here is derived from an EMBL/GenBank/DDBJ whole genome shotgun (WGS) entry which is preliminary data.</text>
</comment>
<evidence type="ECO:0000256" key="9">
    <source>
        <dbReference type="ARBA" id="ARBA00023065"/>
    </source>
</evidence>
<comment type="subcellular location">
    <subcellularLocation>
        <location evidence="1">Membrane</location>
        <topology evidence="1">Multi-pass membrane protein</topology>
    </subcellularLocation>
</comment>
<feature type="domain" description="Ion transport" evidence="15">
    <location>
        <begin position="48"/>
        <end position="135"/>
    </location>
</feature>
<dbReference type="InterPro" id="IPR050599">
    <property type="entry name" value="VDCC_alpha-1_subunit"/>
</dbReference>
<dbReference type="SUPFAM" id="SSF81324">
    <property type="entry name" value="Voltage-gated potassium channels"/>
    <property type="match status" value="1"/>
</dbReference>
<sequence>MELLATLLYLFLLTFPKKLLAIASLNLWRCPEFCEGLTRDAALCLEQGSRWVPTISQNFDNIWYGMLTLFEISTTEGWVDVMYSAADSTQPYVQPKRDNNETLWVPFFMLYMFFSNMFIVNLSVGVIVDKFMEMKPTSNNVSLTEPQKNWINCITSLYARWLIWPGICMRSRAFDVGSMTSYRARSSRRSSWAQFW</sequence>
<dbReference type="Gene3D" id="1.10.287.70">
    <property type="match status" value="1"/>
</dbReference>
<protein>
    <submittedName>
        <fullName evidence="16">Sodium channel protein type 8 subunit alpha (Sodium channel protein type VIII subunit alpha) (Voltage-gated sodium channel subunit alpha Nav1.6)</fullName>
    </submittedName>
</protein>
<feature type="transmembrane region" description="Helical" evidence="13">
    <location>
        <begin position="103"/>
        <end position="128"/>
    </location>
</feature>
<evidence type="ECO:0000256" key="4">
    <source>
        <dbReference type="ARBA" id="ARBA00022673"/>
    </source>
</evidence>
<evidence type="ECO:0000256" key="13">
    <source>
        <dbReference type="SAM" id="Phobius"/>
    </source>
</evidence>
<evidence type="ECO:0000259" key="15">
    <source>
        <dbReference type="Pfam" id="PF00520"/>
    </source>
</evidence>
<dbReference type="EMBL" id="CAXAMM010004113">
    <property type="protein sequence ID" value="CAK9002483.1"/>
    <property type="molecule type" value="Genomic_DNA"/>
</dbReference>
<keyword evidence="3" id="KW-0109">Calcium transport</keyword>
<evidence type="ECO:0000256" key="3">
    <source>
        <dbReference type="ARBA" id="ARBA00022568"/>
    </source>
</evidence>
<accession>A0ABP0IMC5</accession>
<keyword evidence="7" id="KW-0851">Voltage-gated channel</keyword>
<evidence type="ECO:0000256" key="5">
    <source>
        <dbReference type="ARBA" id="ARBA00022692"/>
    </source>
</evidence>
<keyword evidence="12 16" id="KW-0407">Ion channel</keyword>
<keyword evidence="6" id="KW-0106">Calcium</keyword>
<evidence type="ECO:0000256" key="6">
    <source>
        <dbReference type="ARBA" id="ARBA00022837"/>
    </source>
</evidence>
<evidence type="ECO:0000256" key="12">
    <source>
        <dbReference type="ARBA" id="ARBA00023303"/>
    </source>
</evidence>
<evidence type="ECO:0000256" key="11">
    <source>
        <dbReference type="ARBA" id="ARBA00023180"/>
    </source>
</evidence>
<keyword evidence="11" id="KW-0325">Glycoprotein</keyword>
<evidence type="ECO:0000256" key="1">
    <source>
        <dbReference type="ARBA" id="ARBA00004141"/>
    </source>
</evidence>
<reference evidence="16 17" key="1">
    <citation type="submission" date="2024-02" db="EMBL/GenBank/DDBJ databases">
        <authorList>
            <person name="Chen Y."/>
            <person name="Shah S."/>
            <person name="Dougan E. K."/>
            <person name="Thang M."/>
            <person name="Chan C."/>
        </authorList>
    </citation>
    <scope>NUCLEOTIDE SEQUENCE [LARGE SCALE GENOMIC DNA]</scope>
</reference>
<feature type="chain" id="PRO_5045752482" evidence="14">
    <location>
        <begin position="22"/>
        <end position="196"/>
    </location>
</feature>
<keyword evidence="4" id="KW-0107">Calcium channel</keyword>
<evidence type="ECO:0000313" key="17">
    <source>
        <dbReference type="Proteomes" id="UP001642464"/>
    </source>
</evidence>
<dbReference type="PANTHER" id="PTHR45628">
    <property type="entry name" value="VOLTAGE-DEPENDENT CALCIUM CHANNEL TYPE A SUBUNIT ALPHA-1"/>
    <property type="match status" value="1"/>
</dbReference>